<feature type="transmembrane region" description="Helical" evidence="2">
    <location>
        <begin position="25"/>
        <end position="45"/>
    </location>
</feature>
<name>A0A918SYP7_9ACTN</name>
<dbReference type="AlphaFoldDB" id="A0A918SYP7"/>
<evidence type="ECO:0000313" key="4">
    <source>
        <dbReference type="Proteomes" id="UP000644020"/>
    </source>
</evidence>
<dbReference type="EMBL" id="BMUL01000005">
    <property type="protein sequence ID" value="GHA79672.1"/>
    <property type="molecule type" value="Genomic_DNA"/>
</dbReference>
<organism evidence="3 4">
    <name type="scientific">Streptomyces termitum</name>
    <dbReference type="NCBI Taxonomy" id="67368"/>
    <lineage>
        <taxon>Bacteria</taxon>
        <taxon>Bacillati</taxon>
        <taxon>Actinomycetota</taxon>
        <taxon>Actinomycetes</taxon>
        <taxon>Kitasatosporales</taxon>
        <taxon>Streptomycetaceae</taxon>
        <taxon>Streptomyces</taxon>
    </lineage>
</organism>
<evidence type="ECO:0000256" key="2">
    <source>
        <dbReference type="SAM" id="Phobius"/>
    </source>
</evidence>
<reference evidence="3" key="1">
    <citation type="journal article" date="2014" name="Int. J. Syst. Evol. Microbiol.">
        <title>Complete genome sequence of Corynebacterium casei LMG S-19264T (=DSM 44701T), isolated from a smear-ripened cheese.</title>
        <authorList>
            <consortium name="US DOE Joint Genome Institute (JGI-PGF)"/>
            <person name="Walter F."/>
            <person name="Albersmeier A."/>
            <person name="Kalinowski J."/>
            <person name="Ruckert C."/>
        </authorList>
    </citation>
    <scope>NUCLEOTIDE SEQUENCE</scope>
    <source>
        <strain evidence="3">JCM 4518</strain>
    </source>
</reference>
<comment type="caution">
    <text evidence="3">The sequence shown here is derived from an EMBL/GenBank/DDBJ whole genome shotgun (WGS) entry which is preliminary data.</text>
</comment>
<reference evidence="3" key="2">
    <citation type="submission" date="2020-09" db="EMBL/GenBank/DDBJ databases">
        <authorList>
            <person name="Sun Q."/>
            <person name="Ohkuma M."/>
        </authorList>
    </citation>
    <scope>NUCLEOTIDE SEQUENCE</scope>
    <source>
        <strain evidence="3">JCM 4518</strain>
    </source>
</reference>
<feature type="transmembrane region" description="Helical" evidence="2">
    <location>
        <begin position="260"/>
        <end position="282"/>
    </location>
</feature>
<gene>
    <name evidence="3" type="ORF">GCM10010305_23700</name>
</gene>
<feature type="transmembrane region" description="Helical" evidence="2">
    <location>
        <begin position="87"/>
        <end position="110"/>
    </location>
</feature>
<feature type="region of interest" description="Disordered" evidence="1">
    <location>
        <begin position="316"/>
        <end position="342"/>
    </location>
</feature>
<keyword evidence="4" id="KW-1185">Reference proteome</keyword>
<evidence type="ECO:0000256" key="1">
    <source>
        <dbReference type="SAM" id="MobiDB-lite"/>
    </source>
</evidence>
<keyword evidence="2" id="KW-0472">Membrane</keyword>
<protein>
    <submittedName>
        <fullName evidence="3">Uncharacterized protein</fullName>
    </submittedName>
</protein>
<keyword evidence="2" id="KW-1133">Transmembrane helix</keyword>
<feature type="transmembrane region" description="Helical" evidence="2">
    <location>
        <begin position="130"/>
        <end position="150"/>
    </location>
</feature>
<feature type="compositionally biased region" description="Low complexity" evidence="1">
    <location>
        <begin position="327"/>
        <end position="342"/>
    </location>
</feature>
<feature type="transmembrane region" description="Helical" evidence="2">
    <location>
        <begin position="162"/>
        <end position="181"/>
    </location>
</feature>
<feature type="transmembrane region" description="Helical" evidence="2">
    <location>
        <begin position="224"/>
        <end position="248"/>
    </location>
</feature>
<proteinExistence type="predicted"/>
<dbReference type="Proteomes" id="UP000644020">
    <property type="component" value="Unassembled WGS sequence"/>
</dbReference>
<accession>A0A918SYP7</accession>
<feature type="transmembrane region" description="Helical" evidence="2">
    <location>
        <begin position="294"/>
        <end position="313"/>
    </location>
</feature>
<keyword evidence="2" id="KW-0812">Transmembrane</keyword>
<evidence type="ECO:0000313" key="3">
    <source>
        <dbReference type="EMBL" id="GHA79672.1"/>
    </source>
</evidence>
<sequence>MSEHARTPLPISGEAPERSRLHRPLLWFAAAMAIFALVSAGGILLDDRTLLGAPIWSKPFKFAVSFVAYALSLAWMLSLLPRGRRAGWWAGTVVTAASAIEMVLITLQVIRGRQSHFNHSTPFDNAVFQAMGGTVAVLWTGALVIAVLLLRARFLDRATAWAVRLSSLIALAGAAVGFLMVRPTPDQLTATDPPIVGAHSVGVPDGGPALPVTGWAATGGDLRIAHFFGMHALQLIPLLLLVLAALAPRFPRLADPAVRLRLVLTASAAYTAAFALLTWQALRGLPLLHPDTATLTAAATLAVLTAATTLLSLRTRTPAPASPPEPGAGTPSTPRPSRTTSA</sequence>
<feature type="transmembrane region" description="Helical" evidence="2">
    <location>
        <begin position="60"/>
        <end position="80"/>
    </location>
</feature>